<dbReference type="PROSITE" id="PS50975">
    <property type="entry name" value="ATP_GRASP"/>
    <property type="match status" value="1"/>
</dbReference>
<dbReference type="SUPFAM" id="SSF56059">
    <property type="entry name" value="Glutathione synthetase ATP-binding domain-like"/>
    <property type="match status" value="1"/>
</dbReference>
<feature type="domain" description="ATP-grasp" evidence="2">
    <location>
        <begin position="87"/>
        <end position="295"/>
    </location>
</feature>
<evidence type="ECO:0000313" key="4">
    <source>
        <dbReference type="Proteomes" id="UP000056322"/>
    </source>
</evidence>
<dbReference type="HOGENOM" id="CLU_810970_0_0_4"/>
<sequence>MSKLKKVVIVVHRDESANDFHEIARRVRNLDSSIGVATISELLTSKMVPPEFLQLPLLVIYLCNPPKIEFNIAAKLAVKEMSKIDEYEHFKKHNIPCLPIERFKFGMELDPKVYGALVVLKPENITSTGASVNMVPTELLPTINIEDFPEDHLIHKDSYLVQNFVKTGKFPTHYRVLVFLGEILYSVKSTQKSAYPTQLVDIKELLKNSVASNLTGHRTATLTIDKRVNEFALNVSNAFLEHPLLGIDIIKDEQSDALYVLEVNLGGNTWAFSSKLSHLFREAMGGRNAMVRQYNAWDRAAEALVRKTHELAS</sequence>
<reference evidence="4" key="1">
    <citation type="submission" date="2014-12" db="EMBL/GenBank/DDBJ databases">
        <authorList>
            <person name="Salcher M.M."/>
        </authorList>
    </citation>
    <scope>NUCLEOTIDE SEQUENCE [LARGE SCALE GENOMIC DNA]</scope>
    <source>
        <strain evidence="4">MMS-10A-171</strain>
    </source>
</reference>
<dbReference type="GO" id="GO:0005524">
    <property type="term" value="F:ATP binding"/>
    <property type="evidence" value="ECO:0007669"/>
    <property type="project" value="UniProtKB-UniRule"/>
</dbReference>
<dbReference type="GO" id="GO:0046872">
    <property type="term" value="F:metal ion binding"/>
    <property type="evidence" value="ECO:0007669"/>
    <property type="project" value="InterPro"/>
</dbReference>
<dbReference type="Proteomes" id="UP000056322">
    <property type="component" value="Chromosome 1"/>
</dbReference>
<dbReference type="OrthoDB" id="8060578at2"/>
<dbReference type="STRING" id="1581680.BN1209_1647"/>
<evidence type="ECO:0000256" key="1">
    <source>
        <dbReference type="PROSITE-ProRule" id="PRU00409"/>
    </source>
</evidence>
<name>A0A0B7IWM6_9PROT</name>
<gene>
    <name evidence="3" type="ORF">BN1209_1647</name>
</gene>
<organism evidence="3 4">
    <name type="scientific">Candidatus Methylopumilus turicensis</name>
    <dbReference type="NCBI Taxonomy" id="1581680"/>
    <lineage>
        <taxon>Bacteria</taxon>
        <taxon>Pseudomonadati</taxon>
        <taxon>Pseudomonadota</taxon>
        <taxon>Betaproteobacteria</taxon>
        <taxon>Nitrosomonadales</taxon>
        <taxon>Methylophilaceae</taxon>
        <taxon>Candidatus Methylopumilus</taxon>
    </lineage>
</organism>
<evidence type="ECO:0000259" key="2">
    <source>
        <dbReference type="PROSITE" id="PS50975"/>
    </source>
</evidence>
<keyword evidence="1" id="KW-0067">ATP-binding</keyword>
<dbReference type="InterPro" id="IPR011761">
    <property type="entry name" value="ATP-grasp"/>
</dbReference>
<proteinExistence type="predicted"/>
<accession>A0A0B7IWM6</accession>
<dbReference type="RefSeq" id="WP_045751730.1">
    <property type="nucleotide sequence ID" value="NZ_LN794158.1"/>
</dbReference>
<dbReference type="AlphaFoldDB" id="A0A0B7IWM6"/>
<keyword evidence="1" id="KW-0547">Nucleotide-binding</keyword>
<dbReference type="Gene3D" id="3.30.470.20">
    <property type="entry name" value="ATP-grasp fold, B domain"/>
    <property type="match status" value="1"/>
</dbReference>
<protein>
    <recommendedName>
        <fullName evidence="2">ATP-grasp domain-containing protein</fullName>
    </recommendedName>
</protein>
<keyword evidence="4" id="KW-1185">Reference proteome</keyword>
<dbReference type="KEGG" id="mbac:BN1209_1647"/>
<evidence type="ECO:0000313" key="3">
    <source>
        <dbReference type="EMBL" id="CEN56682.1"/>
    </source>
</evidence>
<dbReference type="EMBL" id="LN794158">
    <property type="protein sequence ID" value="CEN56682.1"/>
    <property type="molecule type" value="Genomic_DNA"/>
</dbReference>